<evidence type="ECO:0008006" key="4">
    <source>
        <dbReference type="Google" id="ProtNLM"/>
    </source>
</evidence>
<evidence type="ECO:0000313" key="3">
    <source>
        <dbReference type="Proteomes" id="UP001600064"/>
    </source>
</evidence>
<dbReference type="Gene3D" id="3.80.10.10">
    <property type="entry name" value="Ribonuclease Inhibitor"/>
    <property type="match status" value="1"/>
</dbReference>
<reference evidence="2 3" key="1">
    <citation type="journal article" date="2024" name="Commun. Biol.">
        <title>Comparative genomic analysis of thermophilic fungi reveals convergent evolutionary adaptations and gene losses.</title>
        <authorList>
            <person name="Steindorff A.S."/>
            <person name="Aguilar-Pontes M.V."/>
            <person name="Robinson A.J."/>
            <person name="Andreopoulos B."/>
            <person name="LaButti K."/>
            <person name="Kuo A."/>
            <person name="Mondo S."/>
            <person name="Riley R."/>
            <person name="Otillar R."/>
            <person name="Haridas S."/>
            <person name="Lipzen A."/>
            <person name="Grimwood J."/>
            <person name="Schmutz J."/>
            <person name="Clum A."/>
            <person name="Reid I.D."/>
            <person name="Moisan M.C."/>
            <person name="Butler G."/>
            <person name="Nguyen T.T.M."/>
            <person name="Dewar K."/>
            <person name="Conant G."/>
            <person name="Drula E."/>
            <person name="Henrissat B."/>
            <person name="Hansel C."/>
            <person name="Singer S."/>
            <person name="Hutchinson M.I."/>
            <person name="de Vries R.P."/>
            <person name="Natvig D.O."/>
            <person name="Powell A.J."/>
            <person name="Tsang A."/>
            <person name="Grigoriev I.V."/>
        </authorList>
    </citation>
    <scope>NUCLEOTIDE SEQUENCE [LARGE SCALE GENOMIC DNA]</scope>
    <source>
        <strain evidence="2 3">ATCC 22073</strain>
    </source>
</reference>
<feature type="compositionally biased region" description="Low complexity" evidence="1">
    <location>
        <begin position="60"/>
        <end position="71"/>
    </location>
</feature>
<dbReference type="GeneID" id="98123644"/>
<keyword evidence="3" id="KW-1185">Reference proteome</keyword>
<evidence type="ECO:0000313" key="2">
    <source>
        <dbReference type="EMBL" id="KAL2270516.1"/>
    </source>
</evidence>
<dbReference type="RefSeq" id="XP_070869240.1">
    <property type="nucleotide sequence ID" value="XM_071009000.1"/>
</dbReference>
<organism evidence="2 3">
    <name type="scientific">Remersonia thermophila</name>
    <dbReference type="NCBI Taxonomy" id="72144"/>
    <lineage>
        <taxon>Eukaryota</taxon>
        <taxon>Fungi</taxon>
        <taxon>Dikarya</taxon>
        <taxon>Ascomycota</taxon>
        <taxon>Pezizomycotina</taxon>
        <taxon>Sordariomycetes</taxon>
        <taxon>Sordariomycetidae</taxon>
        <taxon>Sordariales</taxon>
        <taxon>Sordariales incertae sedis</taxon>
        <taxon>Remersonia</taxon>
    </lineage>
</organism>
<feature type="compositionally biased region" description="Polar residues" evidence="1">
    <location>
        <begin position="93"/>
        <end position="117"/>
    </location>
</feature>
<proteinExistence type="predicted"/>
<gene>
    <name evidence="2" type="ORF">VTJ83DRAFT_2700</name>
</gene>
<protein>
    <recommendedName>
        <fullName evidence="4">F-box domain-containing protein</fullName>
    </recommendedName>
</protein>
<dbReference type="Proteomes" id="UP001600064">
    <property type="component" value="Unassembled WGS sequence"/>
</dbReference>
<name>A0ABR4DKZ5_9PEZI</name>
<feature type="region of interest" description="Disordered" evidence="1">
    <location>
        <begin position="1"/>
        <end position="117"/>
    </location>
</feature>
<evidence type="ECO:0000256" key="1">
    <source>
        <dbReference type="SAM" id="MobiDB-lite"/>
    </source>
</evidence>
<comment type="caution">
    <text evidence="2">The sequence shown here is derived from an EMBL/GenBank/DDBJ whole genome shotgun (WGS) entry which is preliminary data.</text>
</comment>
<dbReference type="SUPFAM" id="SSF52047">
    <property type="entry name" value="RNI-like"/>
    <property type="match status" value="1"/>
</dbReference>
<feature type="compositionally biased region" description="Basic and acidic residues" evidence="1">
    <location>
        <begin position="1"/>
        <end position="11"/>
    </location>
</feature>
<dbReference type="InterPro" id="IPR032675">
    <property type="entry name" value="LRR_dom_sf"/>
</dbReference>
<dbReference type="EMBL" id="JAZGUE010000002">
    <property type="protein sequence ID" value="KAL2270516.1"/>
    <property type="molecule type" value="Genomic_DNA"/>
</dbReference>
<sequence>MKSRFTKDTNRHGLKRSTPISELSIRRQPESVEYVADGSEFSADESPLLRKSSHRASKLQPPTREQPQRPQHLVPPERESCGGTSPWVPEGASTPNPKDYSCSQNLEAPGSQLTGNTPATQIQNPHRNLLLALPAEVLRTILVFVLQHGQDKASLARLARTCRDLAKVVRPVLYRTISDDVEVQHRKVLYSTRKKALHRKHGAICGQTTTAGGHGIITKYCMRLYQALHSNTPLAKHVDSMSLRPAYRHDQPWSIGEADGHRWWMDYLHYLDCLFQLDLFASRSRRLMPSEPAIMLSIALLAPHLTHLDLTADFRWGPTDYLLRRAADGFIHGPHWTFPNVRSLTLRSSTCCPTPALSVDLGQIGPLLYMVPNVEELVMVSPKGEWDATCRPRLFKLASLILIQSFVTYKGLLMLLQACPNLAAFSARNNAIKLAWNDPTCPAEGILRALHSLPGKLERLSLVPYQPQRDFRPPILPHPTRQTITYVPRFASLRSLALDCRLLSYRFHREIGALSQTLRPVHALQELHLHYPWEITDTAFAGFVVHATQPCPYPGPIHGRGVGWWPRLGLVEAVMGVEEFSPGYVFGIGIRMVTRRMTPGQGVVEAANAAAGEGPEAAGGSPFAAHSAYAENDEAERWEPPGRFVRMPRWLSEGLSSRVGERHWTVQDLRRRGVRVSRKGPVLYDVKVEPFGKGDFKAYVSPDVEG</sequence>
<accession>A0ABR4DKZ5</accession>